<evidence type="ECO:0000256" key="5">
    <source>
        <dbReference type="SAM" id="MobiDB-lite"/>
    </source>
</evidence>
<evidence type="ECO:0000256" key="4">
    <source>
        <dbReference type="ARBA" id="ARBA00023157"/>
    </source>
</evidence>
<comment type="caution">
    <text evidence="6">The sequence shown here is derived from an EMBL/GenBank/DDBJ whole genome shotgun (WGS) entry which is preliminary data.</text>
</comment>
<name>A0A8H4Q0E1_9HYPO</name>
<organism evidence="6 7">
    <name type="scientific">Ophiocordyceps camponoti-floridani</name>
    <dbReference type="NCBI Taxonomy" id="2030778"/>
    <lineage>
        <taxon>Eukaryota</taxon>
        <taxon>Fungi</taxon>
        <taxon>Dikarya</taxon>
        <taxon>Ascomycota</taxon>
        <taxon>Pezizomycotina</taxon>
        <taxon>Sordariomycetes</taxon>
        <taxon>Hypocreomycetidae</taxon>
        <taxon>Hypocreales</taxon>
        <taxon>Ophiocordycipitaceae</taxon>
        <taxon>Ophiocordyceps</taxon>
    </lineage>
</organism>
<dbReference type="Gene3D" id="3.90.210.10">
    <property type="entry name" value="Heat-Labile Enterotoxin, subunit A"/>
    <property type="match status" value="1"/>
</dbReference>
<dbReference type="GO" id="GO:0090729">
    <property type="term" value="F:toxin activity"/>
    <property type="evidence" value="ECO:0007669"/>
    <property type="project" value="UniProtKB-KW"/>
</dbReference>
<keyword evidence="3" id="KW-0843">Virulence</keyword>
<reference evidence="6 7" key="1">
    <citation type="journal article" date="2020" name="G3 (Bethesda)">
        <title>Genetic Underpinnings of Host Manipulation by Ophiocordyceps as Revealed by Comparative Transcriptomics.</title>
        <authorList>
            <person name="Will I."/>
            <person name="Das B."/>
            <person name="Trinh T."/>
            <person name="Brachmann A."/>
            <person name="Ohm R.A."/>
            <person name="de Bekker C."/>
        </authorList>
    </citation>
    <scope>NUCLEOTIDE SEQUENCE [LARGE SCALE GENOMIC DNA]</scope>
    <source>
        <strain evidence="6 7">EC05</strain>
    </source>
</reference>
<sequence length="706" mass="78084">MKRLLSFVALFSPPGHSQLSPRGVGSSKLSPAEELIPAPPNLGLESWDLRPVGLPDLQDESPRFVLRGEYGRSPADVRRAGGLYARGRYGSPEKGIEDVACNLVYHVQGRSAPFTKFVSTTTSKEMAMIFASNNLELPGEWSRYGTIYMIAADSKMINAIKSIPTDKYPSWYKNQKEFSVAGGVPMSQIKGWFVPKYMNGREIHWGFIFNADFDTAHLENLKDGGAQPQLAGPVEGSKERLESYVKDVVFKGDEGEFRRFWYPENDRGASAAPGACAGLGKRDNEACNQDDATESSKNGDETKGFSSDIGADGGDKTVADNPGRDFELSAEAIARKEFETLAIKFGITDLVWHKSAKTKISFLHQLFTGFRGYGKVSTISRPKMRSLRLSSGVLAVAGLGLYVKSVVDEFSQDTSALDRAAVVTSILPFVGCGLQAVAAQKHGILNIWDTALCVVGDALLLSPAWPVWFLVQGLRYLIGAVTSVLSPRQVRVRRDEAWQAYLRKARNYLQSDNFTSDIETHFKVEMAAVLFAAAEAHGKLIAGRDLFLVNASHQRRLTVIERTLETRIGVQGDMCEAIVKKMAELQRDLPIILKRSMREDSEKLNDRFVAQYRPASYYAANSIKLFSTYIRSVHPIPQRHIVSAARLAGDRIRSVLEKVYGDSPCKVGALGELASDDAAYKKWLQLHRDGAIEQERDINQSLKILK</sequence>
<accession>A0A8H4Q0E1</accession>
<evidence type="ECO:0000256" key="1">
    <source>
        <dbReference type="ARBA" id="ARBA00022656"/>
    </source>
</evidence>
<evidence type="ECO:0000256" key="3">
    <source>
        <dbReference type="ARBA" id="ARBA00023026"/>
    </source>
</evidence>
<evidence type="ECO:0000313" key="6">
    <source>
        <dbReference type="EMBL" id="KAF4580838.1"/>
    </source>
</evidence>
<keyword evidence="4" id="KW-1015">Disulfide bond</keyword>
<keyword evidence="7" id="KW-1185">Reference proteome</keyword>
<dbReference type="InterPro" id="IPR001144">
    <property type="entry name" value="Enterotoxin_A"/>
</dbReference>
<evidence type="ECO:0000256" key="2">
    <source>
        <dbReference type="ARBA" id="ARBA00022729"/>
    </source>
</evidence>
<evidence type="ECO:0000313" key="7">
    <source>
        <dbReference type="Proteomes" id="UP000562929"/>
    </source>
</evidence>
<keyword evidence="1" id="KW-0800">Toxin</keyword>
<feature type="region of interest" description="Disordered" evidence="5">
    <location>
        <begin position="282"/>
        <end position="321"/>
    </location>
</feature>
<proteinExistence type="predicted"/>
<protein>
    <submittedName>
        <fullName evidence="6">Putative enterotoxin</fullName>
    </submittedName>
</protein>
<dbReference type="OrthoDB" id="4927175at2759"/>
<dbReference type="Pfam" id="PF01375">
    <property type="entry name" value="Enterotoxin_a"/>
    <property type="match status" value="1"/>
</dbReference>
<gene>
    <name evidence="6" type="ORF">GQ602_006975</name>
</gene>
<keyword evidence="2" id="KW-0732">Signal</keyword>
<dbReference type="Proteomes" id="UP000562929">
    <property type="component" value="Unassembled WGS sequence"/>
</dbReference>
<dbReference type="SUPFAM" id="SSF56399">
    <property type="entry name" value="ADP-ribosylation"/>
    <property type="match status" value="1"/>
</dbReference>
<dbReference type="EMBL" id="JAACLJ010000009">
    <property type="protein sequence ID" value="KAF4580838.1"/>
    <property type="molecule type" value="Genomic_DNA"/>
</dbReference>
<dbReference type="AlphaFoldDB" id="A0A8H4Q0E1"/>